<dbReference type="HOGENOM" id="CLU_489998_0_0_1"/>
<feature type="transmembrane region" description="Helical" evidence="5">
    <location>
        <begin position="510"/>
        <end position="529"/>
    </location>
</feature>
<evidence type="ECO:0000313" key="6">
    <source>
        <dbReference type="EMBL" id="EMR90783.1"/>
    </source>
</evidence>
<dbReference type="AlphaFoldDB" id="M7UUT1"/>
<protein>
    <submittedName>
        <fullName evidence="6">Uncharacterized protein</fullName>
    </submittedName>
</protein>
<gene>
    <name evidence="6" type="ORF">BcDW1_578</name>
</gene>
<dbReference type="STRING" id="1290391.M7UUT1"/>
<evidence type="ECO:0000256" key="5">
    <source>
        <dbReference type="SAM" id="Phobius"/>
    </source>
</evidence>
<comment type="subcellular location">
    <subcellularLocation>
        <location evidence="1">Membrane</location>
        <topology evidence="1">Multi-pass membrane protein</topology>
    </subcellularLocation>
</comment>
<evidence type="ECO:0000256" key="2">
    <source>
        <dbReference type="ARBA" id="ARBA00022692"/>
    </source>
</evidence>
<dbReference type="GO" id="GO:0046873">
    <property type="term" value="F:metal ion transmembrane transporter activity"/>
    <property type="evidence" value="ECO:0007669"/>
    <property type="project" value="InterPro"/>
</dbReference>
<dbReference type="GO" id="GO:0016020">
    <property type="term" value="C:membrane"/>
    <property type="evidence" value="ECO:0007669"/>
    <property type="project" value="UniProtKB-SubCell"/>
</dbReference>
<proteinExistence type="predicted"/>
<dbReference type="OrthoDB" id="3231000at2759"/>
<evidence type="ECO:0000256" key="4">
    <source>
        <dbReference type="ARBA" id="ARBA00023136"/>
    </source>
</evidence>
<keyword evidence="2 5" id="KW-0812">Transmembrane</keyword>
<dbReference type="InterPro" id="IPR002523">
    <property type="entry name" value="MgTranspt_CorA/ZnTranspt_ZntB"/>
</dbReference>
<keyword evidence="4 5" id="KW-0472">Membrane</keyword>
<evidence type="ECO:0000256" key="3">
    <source>
        <dbReference type="ARBA" id="ARBA00022989"/>
    </source>
</evidence>
<dbReference type="Gene3D" id="1.20.58.340">
    <property type="entry name" value="Magnesium transport protein CorA, transmembrane region"/>
    <property type="match status" value="1"/>
</dbReference>
<evidence type="ECO:0000313" key="7">
    <source>
        <dbReference type="Proteomes" id="UP000012045"/>
    </source>
</evidence>
<dbReference type="SUPFAM" id="SSF144083">
    <property type="entry name" value="Magnesium transport protein CorA, transmembrane region"/>
    <property type="match status" value="1"/>
</dbReference>
<dbReference type="EMBL" id="KB707689">
    <property type="protein sequence ID" value="EMR90783.1"/>
    <property type="molecule type" value="Genomic_DNA"/>
</dbReference>
<dbReference type="Pfam" id="PF01544">
    <property type="entry name" value="CorA"/>
    <property type="match status" value="1"/>
</dbReference>
<accession>M7UUT1</accession>
<evidence type="ECO:0000256" key="1">
    <source>
        <dbReference type="ARBA" id="ARBA00004141"/>
    </source>
</evidence>
<organism evidence="6 7">
    <name type="scientific">Botryotinia fuckeliana (strain BcDW1)</name>
    <name type="common">Noble rot fungus</name>
    <name type="synonym">Botrytis cinerea</name>
    <dbReference type="NCBI Taxonomy" id="1290391"/>
    <lineage>
        <taxon>Eukaryota</taxon>
        <taxon>Fungi</taxon>
        <taxon>Dikarya</taxon>
        <taxon>Ascomycota</taxon>
        <taxon>Pezizomycotina</taxon>
        <taxon>Leotiomycetes</taxon>
        <taxon>Helotiales</taxon>
        <taxon>Sclerotiniaceae</taxon>
        <taxon>Botrytis</taxon>
    </lineage>
</organism>
<sequence>MAPNDYNLYTTKRAARQEAWHVPGTEWNPFSKTTRRSSSFPAQVQGEFAARQEGWHGPDNTSNRNLANIRRVYLQRKVIDAETRPRIERIKLEYCREGKLQDTNDFNHNNSKPQNVEELYWDPMGELSNFEAGALSVSEYLSVNIRTESREDALPIDMHVLELGPSGKLFKIILKDTEGLSEYLEQTPTEERLNVVYLLQDISIDASPIVSRLLGCSIDVFRDHFKRASDDVAFMLPSESCKQNHVVIPYQRCYRRSSAKSSCEIQNKRSTFCHGNLVSSEEHVTIWMSQTNQYHSTSLIICDAEPKQCGDRFGISQTMRLRIENKLQENYQKSANEWSKKNLSMNASWIALSTASSEWQTVIREQEAYMLPGLKPQYLATTEVRLSEKESFEEYLRQTWSMLKMNLRVIDSLRKSRFYHGEQYSGEYEDRLKDYQFLENKVMIQMKQNSASIPILTAMIAVEESRKAIQQANDVKALTVLATVYIPLSFVAGVFGMNVKELNSGIDVDILLYFAISIPVTIASMVLVWKWEWLTRTVKNFSIRPNNNYSPRNTVSEALSSMGKMTAGIGKPRDVQIGHDLEN</sequence>
<name>M7UUT1_BOTF1</name>
<keyword evidence="3 5" id="KW-1133">Transmembrane helix</keyword>
<dbReference type="InterPro" id="IPR045863">
    <property type="entry name" value="CorA_TM1_TM2"/>
</dbReference>
<dbReference type="Proteomes" id="UP000012045">
    <property type="component" value="Unassembled WGS sequence"/>
</dbReference>
<feature type="transmembrane region" description="Helical" evidence="5">
    <location>
        <begin position="475"/>
        <end position="498"/>
    </location>
</feature>
<reference evidence="7" key="1">
    <citation type="journal article" date="2013" name="Genome Announc.">
        <title>Draft genome sequence of Botrytis cinerea BcDW1, inoculum for noble rot of grape berries.</title>
        <authorList>
            <person name="Blanco-Ulate B."/>
            <person name="Allen G."/>
            <person name="Powell A.L."/>
            <person name="Cantu D."/>
        </authorList>
    </citation>
    <scope>NUCLEOTIDE SEQUENCE [LARGE SCALE GENOMIC DNA]</scope>
    <source>
        <strain evidence="7">BcDW1</strain>
    </source>
</reference>